<reference evidence="4 5" key="2">
    <citation type="submission" date="2018-11" db="EMBL/GenBank/DDBJ databases">
        <authorList>
            <consortium name="Pathogen Informatics"/>
        </authorList>
    </citation>
    <scope>NUCLEOTIDE SEQUENCE [LARGE SCALE GENOMIC DNA]</scope>
    <source>
        <strain evidence="4 5">MHpl1</strain>
    </source>
</reference>
<feature type="domain" description="Chondroitin proteoglycan 4" evidence="3">
    <location>
        <begin position="4"/>
        <end position="93"/>
    </location>
</feature>
<sequence>MPACMKQCLPEIDGVLSALSKNNDTKDMANFCSELQASTHCASSAGCSKVFIEATASAFQFVCLNNVQAISESMECVKENAMNVQPECEAHCEVQSRIIDDASNNKLETIFEVPRFCNNTRCLLTCFKNKIDNKCRIGEKSLLDSLLSAVMRGEDHGFEAALEWILPEDCRKKIPPKTSVNNGATAGKSTQKSTRPAQSSPKNNRVPIPSTTVNELTAVGSKSDPVVVRIPPAPRSPKDEPVEAALIIDGEIRTLRYQLFDWQGNPVPTPDFVTLAKIMTLQLLPFKFPPTRPQETVMLPSAEDERAAEKRIEERIASEEQEEQDDEWRQDGRPERPSNDGIGVAIGLIVFAATVFYWAWETARS</sequence>
<keyword evidence="2" id="KW-1133">Transmembrane helix</keyword>
<feature type="compositionally biased region" description="Basic and acidic residues" evidence="1">
    <location>
        <begin position="327"/>
        <end position="338"/>
    </location>
</feature>
<evidence type="ECO:0000313" key="6">
    <source>
        <dbReference type="WBParaSite" id="HPLM_0001658001-mRNA-1"/>
    </source>
</evidence>
<keyword evidence="2" id="KW-0472">Membrane</keyword>
<name>A0A0N4WXM8_HAEPC</name>
<evidence type="ECO:0000313" key="4">
    <source>
        <dbReference type="EMBL" id="VDO60635.1"/>
    </source>
</evidence>
<evidence type="ECO:0000256" key="2">
    <source>
        <dbReference type="SAM" id="Phobius"/>
    </source>
</evidence>
<feature type="region of interest" description="Disordered" evidence="1">
    <location>
        <begin position="175"/>
        <end position="211"/>
    </location>
</feature>
<dbReference type="Proteomes" id="UP000268014">
    <property type="component" value="Unassembled WGS sequence"/>
</dbReference>
<dbReference type="OMA" id="YWAWETA"/>
<dbReference type="EMBL" id="UZAF01019485">
    <property type="protein sequence ID" value="VDO60635.1"/>
    <property type="molecule type" value="Genomic_DNA"/>
</dbReference>
<evidence type="ECO:0000256" key="1">
    <source>
        <dbReference type="SAM" id="MobiDB-lite"/>
    </source>
</evidence>
<feature type="region of interest" description="Disordered" evidence="1">
    <location>
        <begin position="313"/>
        <end position="340"/>
    </location>
</feature>
<reference evidence="6" key="1">
    <citation type="submission" date="2017-02" db="UniProtKB">
        <authorList>
            <consortium name="WormBaseParasite"/>
        </authorList>
    </citation>
    <scope>IDENTIFICATION</scope>
</reference>
<evidence type="ECO:0000259" key="3">
    <source>
        <dbReference type="Pfam" id="PF15481"/>
    </source>
</evidence>
<dbReference type="WBParaSite" id="HPLM_0001658001-mRNA-1">
    <property type="protein sequence ID" value="HPLM_0001658001-mRNA-1"/>
    <property type="gene ID" value="HPLM_0001658001"/>
</dbReference>
<protein>
    <submittedName>
        <fullName evidence="6">CPG4 domain-containing protein</fullName>
    </submittedName>
</protein>
<keyword evidence="2" id="KW-0812">Transmembrane</keyword>
<accession>A0A0N4WXM8</accession>
<dbReference type="AlphaFoldDB" id="A0A0N4WXM8"/>
<feature type="transmembrane region" description="Helical" evidence="2">
    <location>
        <begin position="341"/>
        <end position="360"/>
    </location>
</feature>
<gene>
    <name evidence="4" type="ORF">HPLM_LOCUS16572</name>
</gene>
<organism evidence="6">
    <name type="scientific">Haemonchus placei</name>
    <name type="common">Barber's pole worm</name>
    <dbReference type="NCBI Taxonomy" id="6290"/>
    <lineage>
        <taxon>Eukaryota</taxon>
        <taxon>Metazoa</taxon>
        <taxon>Ecdysozoa</taxon>
        <taxon>Nematoda</taxon>
        <taxon>Chromadorea</taxon>
        <taxon>Rhabditida</taxon>
        <taxon>Rhabditina</taxon>
        <taxon>Rhabditomorpha</taxon>
        <taxon>Strongyloidea</taxon>
        <taxon>Trichostrongylidae</taxon>
        <taxon>Haemonchus</taxon>
    </lineage>
</organism>
<feature type="compositionally biased region" description="Polar residues" evidence="1">
    <location>
        <begin position="178"/>
        <end position="211"/>
    </location>
</feature>
<proteinExistence type="predicted"/>
<evidence type="ECO:0000313" key="5">
    <source>
        <dbReference type="Proteomes" id="UP000268014"/>
    </source>
</evidence>
<dbReference type="OrthoDB" id="5850202at2759"/>
<keyword evidence="5" id="KW-1185">Reference proteome</keyword>
<dbReference type="InterPro" id="IPR029153">
    <property type="entry name" value="CPG4"/>
</dbReference>
<dbReference type="Pfam" id="PF15481">
    <property type="entry name" value="CPG4"/>
    <property type="match status" value="1"/>
</dbReference>